<name>M7BU47_CHEMY</name>
<organism evidence="1 2">
    <name type="scientific">Chelonia mydas</name>
    <name type="common">Green sea-turtle</name>
    <name type="synonym">Chelonia agassizi</name>
    <dbReference type="NCBI Taxonomy" id="8469"/>
    <lineage>
        <taxon>Eukaryota</taxon>
        <taxon>Metazoa</taxon>
        <taxon>Chordata</taxon>
        <taxon>Craniata</taxon>
        <taxon>Vertebrata</taxon>
        <taxon>Euteleostomi</taxon>
        <taxon>Archelosauria</taxon>
        <taxon>Testudinata</taxon>
        <taxon>Testudines</taxon>
        <taxon>Cryptodira</taxon>
        <taxon>Durocryptodira</taxon>
        <taxon>Americhelydia</taxon>
        <taxon>Chelonioidea</taxon>
        <taxon>Cheloniidae</taxon>
        <taxon>Chelonia</taxon>
    </lineage>
</organism>
<proteinExistence type="predicted"/>
<dbReference type="AlphaFoldDB" id="M7BU47"/>
<evidence type="ECO:0000313" key="1">
    <source>
        <dbReference type="EMBL" id="EMP35623.1"/>
    </source>
</evidence>
<gene>
    <name evidence="1" type="ORF">UY3_07242</name>
</gene>
<sequence length="67" mass="7435">MGSDQSSGGRFIVSSINAINRPPIALVSTPVLHLNEKHKGNRRESISRRHKAVKTLRLILKVLFSSD</sequence>
<dbReference type="Proteomes" id="UP000031443">
    <property type="component" value="Unassembled WGS sequence"/>
</dbReference>
<keyword evidence="2" id="KW-1185">Reference proteome</keyword>
<reference evidence="2" key="1">
    <citation type="journal article" date="2013" name="Nat. Genet.">
        <title>The draft genomes of soft-shell turtle and green sea turtle yield insights into the development and evolution of the turtle-specific body plan.</title>
        <authorList>
            <person name="Wang Z."/>
            <person name="Pascual-Anaya J."/>
            <person name="Zadissa A."/>
            <person name="Li W."/>
            <person name="Niimura Y."/>
            <person name="Huang Z."/>
            <person name="Li C."/>
            <person name="White S."/>
            <person name="Xiong Z."/>
            <person name="Fang D."/>
            <person name="Wang B."/>
            <person name="Ming Y."/>
            <person name="Chen Y."/>
            <person name="Zheng Y."/>
            <person name="Kuraku S."/>
            <person name="Pignatelli M."/>
            <person name="Herrero J."/>
            <person name="Beal K."/>
            <person name="Nozawa M."/>
            <person name="Li Q."/>
            <person name="Wang J."/>
            <person name="Zhang H."/>
            <person name="Yu L."/>
            <person name="Shigenobu S."/>
            <person name="Wang J."/>
            <person name="Liu J."/>
            <person name="Flicek P."/>
            <person name="Searle S."/>
            <person name="Wang J."/>
            <person name="Kuratani S."/>
            <person name="Yin Y."/>
            <person name="Aken B."/>
            <person name="Zhang G."/>
            <person name="Irie N."/>
        </authorList>
    </citation>
    <scope>NUCLEOTIDE SEQUENCE [LARGE SCALE GENOMIC DNA]</scope>
</reference>
<protein>
    <submittedName>
        <fullName evidence="1">Uncharacterized protein</fullName>
    </submittedName>
</protein>
<evidence type="ECO:0000313" key="2">
    <source>
        <dbReference type="Proteomes" id="UP000031443"/>
    </source>
</evidence>
<accession>M7BU47</accession>
<dbReference type="EMBL" id="KB528245">
    <property type="protein sequence ID" value="EMP35623.1"/>
    <property type="molecule type" value="Genomic_DNA"/>
</dbReference>